<organism evidence="4 5">
    <name type="scientific">uncultured phage cr116_1</name>
    <dbReference type="NCBI Taxonomy" id="2772073"/>
    <lineage>
        <taxon>Viruses</taxon>
        <taxon>Duplodnaviria</taxon>
        <taxon>Heunggongvirae</taxon>
        <taxon>Uroviricota</taxon>
        <taxon>Caudoviricetes</taxon>
        <taxon>Crassvirales</taxon>
        <taxon>Steigviridae</taxon>
        <taxon>Asinivirinae</taxon>
        <taxon>Pamirivirus</taxon>
        <taxon>Pamirivirus faecium</taxon>
    </lineage>
</organism>
<feature type="domain" description="HNH nuclease" evidence="3">
    <location>
        <begin position="63"/>
        <end position="105"/>
    </location>
</feature>
<dbReference type="InterPro" id="IPR036388">
    <property type="entry name" value="WH-like_DNA-bd_sf"/>
</dbReference>
<dbReference type="SUPFAM" id="SSF54060">
    <property type="entry name" value="His-Me finger endonucleases"/>
    <property type="match status" value="1"/>
</dbReference>
<evidence type="ECO:0008006" key="6">
    <source>
        <dbReference type="Google" id="ProtNLM"/>
    </source>
</evidence>
<keyword evidence="5" id="KW-1185">Reference proteome</keyword>
<dbReference type="GO" id="GO:0016788">
    <property type="term" value="F:hydrolase activity, acting on ester bonds"/>
    <property type="evidence" value="ECO:0007669"/>
    <property type="project" value="InterPro"/>
</dbReference>
<dbReference type="Pfam" id="PF07453">
    <property type="entry name" value="NUMOD1"/>
    <property type="match status" value="1"/>
</dbReference>
<dbReference type="InterPro" id="IPR003615">
    <property type="entry name" value="HNH_nuc"/>
</dbReference>
<proteinExistence type="predicted"/>
<dbReference type="InterPro" id="IPR010896">
    <property type="entry name" value="NUMOD1"/>
</dbReference>
<accession>A0A7M1RZN3</accession>
<evidence type="ECO:0000259" key="1">
    <source>
        <dbReference type="Pfam" id="PF07453"/>
    </source>
</evidence>
<dbReference type="Proteomes" id="UP000593686">
    <property type="component" value="Genome"/>
</dbReference>
<protein>
    <recommendedName>
        <fullName evidence="6">HNH endonuclease</fullName>
    </recommendedName>
</protein>
<reference evidence="4 5" key="1">
    <citation type="submission" date="2020-07" db="EMBL/GenBank/DDBJ databases">
        <title>Taxonomic proposal: Crassvirales, a new order of highly abundant and diverse bacterial viruses.</title>
        <authorList>
            <person name="Shkoporov A.N."/>
            <person name="Stockdale S.R."/>
            <person name="Guerin E."/>
            <person name="Ross R.P."/>
            <person name="Hill C."/>
        </authorList>
    </citation>
    <scope>NUCLEOTIDE SEQUENCE [LARGE SCALE GENOMIC DNA]</scope>
</reference>
<evidence type="ECO:0000313" key="5">
    <source>
        <dbReference type="Proteomes" id="UP000593686"/>
    </source>
</evidence>
<dbReference type="GeneID" id="65129923"/>
<dbReference type="Pfam" id="PF13392">
    <property type="entry name" value="HNH_3"/>
    <property type="match status" value="1"/>
</dbReference>
<dbReference type="Gene3D" id="1.10.10.10">
    <property type="entry name" value="Winged helix-like DNA-binding domain superfamily/Winged helix DNA-binding domain"/>
    <property type="match status" value="1"/>
</dbReference>
<sequence>MEEWKPIEGYKYYEVSNLGRVRSWINNKWNKRNTPKLLSLHRLSKGYLGVSLYSAPNTSKTMKVHRLVAKAFIPNPSNLPKVNHKDEDKTNNCVSNLEWCTNNYNLNYGTARQRIFETIERNGGYKVRHVVQRDLKGNIIKEYNSANEAAKELGIDCSKILVACHKSYRGFLWDFK</sequence>
<dbReference type="Gene3D" id="3.90.75.20">
    <property type="match status" value="1"/>
</dbReference>
<dbReference type="RefSeq" id="YP_010111519.1">
    <property type="nucleotide sequence ID" value="NC_055882.1"/>
</dbReference>
<evidence type="ECO:0000259" key="3">
    <source>
        <dbReference type="Pfam" id="PF13392"/>
    </source>
</evidence>
<evidence type="ECO:0000313" key="4">
    <source>
        <dbReference type="EMBL" id="QOR59361.1"/>
    </source>
</evidence>
<evidence type="ECO:0000259" key="2">
    <source>
        <dbReference type="Pfam" id="PF07463"/>
    </source>
</evidence>
<dbReference type="KEGG" id="vg:65129923"/>
<dbReference type="Pfam" id="PF07463">
    <property type="entry name" value="NUMOD4"/>
    <property type="match status" value="1"/>
</dbReference>
<name>A0A7M1RZN3_9CAUD</name>
<feature type="domain" description="NUMOD4" evidence="2">
    <location>
        <begin position="2"/>
        <end position="53"/>
    </location>
</feature>
<dbReference type="InterPro" id="IPR044925">
    <property type="entry name" value="His-Me_finger_sf"/>
</dbReference>
<dbReference type="EMBL" id="MT774389">
    <property type="protein sequence ID" value="QOR59361.1"/>
    <property type="molecule type" value="Genomic_DNA"/>
</dbReference>
<feature type="domain" description="Nuclease-associated modular DNA-binding 1" evidence="1">
    <location>
        <begin position="130"/>
        <end position="160"/>
    </location>
</feature>
<dbReference type="InterPro" id="IPR010902">
    <property type="entry name" value="NUMOD4"/>
</dbReference>